<keyword evidence="3" id="KW-1185">Reference proteome</keyword>
<dbReference type="Proteomes" id="UP001479290">
    <property type="component" value="Unassembled WGS sequence"/>
</dbReference>
<feature type="compositionally biased region" description="Basic and acidic residues" evidence="1">
    <location>
        <begin position="25"/>
        <end position="39"/>
    </location>
</feature>
<organism evidence="2 3">
    <name type="scientific">Culter alburnus</name>
    <name type="common">Topmouth culter</name>
    <dbReference type="NCBI Taxonomy" id="194366"/>
    <lineage>
        <taxon>Eukaryota</taxon>
        <taxon>Metazoa</taxon>
        <taxon>Chordata</taxon>
        <taxon>Craniata</taxon>
        <taxon>Vertebrata</taxon>
        <taxon>Euteleostomi</taxon>
        <taxon>Actinopterygii</taxon>
        <taxon>Neopterygii</taxon>
        <taxon>Teleostei</taxon>
        <taxon>Ostariophysi</taxon>
        <taxon>Cypriniformes</taxon>
        <taxon>Xenocyprididae</taxon>
        <taxon>Xenocypridinae</taxon>
        <taxon>Culter</taxon>
    </lineage>
</organism>
<reference evidence="2 3" key="1">
    <citation type="submission" date="2024-05" db="EMBL/GenBank/DDBJ databases">
        <title>A high-quality chromosomal-level genome assembly of Topmouth culter (Culter alburnus).</title>
        <authorList>
            <person name="Zhao H."/>
        </authorList>
    </citation>
    <scope>NUCLEOTIDE SEQUENCE [LARGE SCALE GENOMIC DNA]</scope>
    <source>
        <strain evidence="2">CATC2023</strain>
        <tissue evidence="2">Muscle</tissue>
    </source>
</reference>
<evidence type="ECO:0000313" key="2">
    <source>
        <dbReference type="EMBL" id="KAK9976752.1"/>
    </source>
</evidence>
<name>A0AAW2ATC8_CULAL</name>
<feature type="region of interest" description="Disordered" evidence="1">
    <location>
        <begin position="1"/>
        <end position="44"/>
    </location>
</feature>
<evidence type="ECO:0000256" key="1">
    <source>
        <dbReference type="SAM" id="MobiDB-lite"/>
    </source>
</evidence>
<dbReference type="EMBL" id="JAWDJR010000004">
    <property type="protein sequence ID" value="KAK9976752.1"/>
    <property type="molecule type" value="Genomic_DNA"/>
</dbReference>
<accession>A0AAW2ATC8</accession>
<evidence type="ECO:0000313" key="3">
    <source>
        <dbReference type="Proteomes" id="UP001479290"/>
    </source>
</evidence>
<sequence length="121" mass="14171">MVDDSVHANVPGNGHKRAPKPTAKAAEEKMNRLKNERQGKLAQLTRKTNEIDRLMQDKEDVKTELNVFCQILCQFEELNAEMLLLLSDEDGKEDEINWFQPKIEHFQQFTMNVKKMDFNHK</sequence>
<proteinExistence type="predicted"/>
<gene>
    <name evidence="2" type="ORF">ABG768_021955</name>
</gene>
<protein>
    <submittedName>
        <fullName evidence="2">Uncharacterized protein</fullName>
    </submittedName>
</protein>
<comment type="caution">
    <text evidence="2">The sequence shown here is derived from an EMBL/GenBank/DDBJ whole genome shotgun (WGS) entry which is preliminary data.</text>
</comment>
<dbReference type="AlphaFoldDB" id="A0AAW2ATC8"/>